<reference evidence="2" key="1">
    <citation type="submission" date="2017-05" db="EMBL/GenBank/DDBJ databases">
        <authorList>
            <person name="Ray J."/>
            <person name="Price M."/>
            <person name="Deutschbauer A."/>
        </authorList>
    </citation>
    <scope>NUCLEOTIDE SEQUENCE [LARGE SCALE GENOMIC DNA]</scope>
    <source>
        <strain evidence="2">DSM 19842</strain>
    </source>
</reference>
<protein>
    <submittedName>
        <fullName evidence="1">Uncharacterized protein</fullName>
    </submittedName>
</protein>
<dbReference type="OrthoDB" id="1367114at2"/>
<keyword evidence="2" id="KW-1185">Reference proteome</keyword>
<evidence type="ECO:0000313" key="2">
    <source>
        <dbReference type="Proteomes" id="UP000266292"/>
    </source>
</evidence>
<name>A0A1X9YW81_9BACT</name>
<evidence type="ECO:0000313" key="1">
    <source>
        <dbReference type="EMBL" id="ARS37014.1"/>
    </source>
</evidence>
<proteinExistence type="predicted"/>
<dbReference type="KEGG" id="pact:CA264_17150"/>
<dbReference type="AlphaFoldDB" id="A0A1X9YW81"/>
<accession>A0A1X9YW81</accession>
<dbReference type="Proteomes" id="UP000266292">
    <property type="component" value="Chromosome"/>
</dbReference>
<sequence>MNNTNLTFPKLQEALVRTINQTYSNLKNTQYKLQTSETTIGDISFNKIQIQVYDKTTGELIIKQDIYNSLVDNKIFSASINYNSEKEKEVMEEVFFKSVKSKKRWVTIYKNNA</sequence>
<gene>
    <name evidence="1" type="ORF">CA264_17150</name>
</gene>
<dbReference type="EMBL" id="CP021235">
    <property type="protein sequence ID" value="ARS37014.1"/>
    <property type="molecule type" value="Genomic_DNA"/>
</dbReference>
<organism evidence="1 2">
    <name type="scientific">Pontibacter actiniarum</name>
    <dbReference type="NCBI Taxonomy" id="323450"/>
    <lineage>
        <taxon>Bacteria</taxon>
        <taxon>Pseudomonadati</taxon>
        <taxon>Bacteroidota</taxon>
        <taxon>Cytophagia</taxon>
        <taxon>Cytophagales</taxon>
        <taxon>Hymenobacteraceae</taxon>
        <taxon>Pontibacter</taxon>
    </lineage>
</organism>